<gene>
    <name evidence="1" type="ORF">ElP_58960</name>
</gene>
<organism evidence="1 2">
    <name type="scientific">Tautonia plasticadhaerens</name>
    <dbReference type="NCBI Taxonomy" id="2527974"/>
    <lineage>
        <taxon>Bacteria</taxon>
        <taxon>Pseudomonadati</taxon>
        <taxon>Planctomycetota</taxon>
        <taxon>Planctomycetia</taxon>
        <taxon>Isosphaerales</taxon>
        <taxon>Isosphaeraceae</taxon>
        <taxon>Tautonia</taxon>
    </lineage>
</organism>
<dbReference type="KEGG" id="tpla:ElP_58960"/>
<sequence length="96" mass="10652">MNVYESTYDGIRFIEGKPNVSRVIGPVRVELGGLVSSSQLMNLDDVKRTMAVRVKDRGGNAVINFTYGQKSVGFLKSLFLRDDVNWFGEGQIALIP</sequence>
<dbReference type="EMBL" id="CP036426">
    <property type="protein sequence ID" value="QDV37949.1"/>
    <property type="molecule type" value="Genomic_DNA"/>
</dbReference>
<accession>A0A518HAT8</accession>
<dbReference type="AlphaFoldDB" id="A0A518HAT8"/>
<reference evidence="1 2" key="1">
    <citation type="submission" date="2019-02" db="EMBL/GenBank/DDBJ databases">
        <title>Deep-cultivation of Planctomycetes and their phenomic and genomic characterization uncovers novel biology.</title>
        <authorList>
            <person name="Wiegand S."/>
            <person name="Jogler M."/>
            <person name="Boedeker C."/>
            <person name="Pinto D."/>
            <person name="Vollmers J."/>
            <person name="Rivas-Marin E."/>
            <person name="Kohn T."/>
            <person name="Peeters S.H."/>
            <person name="Heuer A."/>
            <person name="Rast P."/>
            <person name="Oberbeckmann S."/>
            <person name="Bunk B."/>
            <person name="Jeske O."/>
            <person name="Meyerdierks A."/>
            <person name="Storesund J.E."/>
            <person name="Kallscheuer N."/>
            <person name="Luecker S."/>
            <person name="Lage O.M."/>
            <person name="Pohl T."/>
            <person name="Merkel B.J."/>
            <person name="Hornburger P."/>
            <person name="Mueller R.-W."/>
            <person name="Bruemmer F."/>
            <person name="Labrenz M."/>
            <person name="Spormann A.M."/>
            <person name="Op den Camp H."/>
            <person name="Overmann J."/>
            <person name="Amann R."/>
            <person name="Jetten M.S.M."/>
            <person name="Mascher T."/>
            <person name="Medema M.H."/>
            <person name="Devos D.P."/>
            <person name="Kaster A.-K."/>
            <person name="Ovreas L."/>
            <person name="Rohde M."/>
            <person name="Galperin M.Y."/>
            <person name="Jogler C."/>
        </authorList>
    </citation>
    <scope>NUCLEOTIDE SEQUENCE [LARGE SCALE GENOMIC DNA]</scope>
    <source>
        <strain evidence="1 2">ElP</strain>
    </source>
</reference>
<evidence type="ECO:0000313" key="1">
    <source>
        <dbReference type="EMBL" id="QDV37949.1"/>
    </source>
</evidence>
<name>A0A518HAT8_9BACT</name>
<protein>
    <submittedName>
        <fullName evidence="1">Uncharacterized protein</fullName>
    </submittedName>
</protein>
<keyword evidence="2" id="KW-1185">Reference proteome</keyword>
<dbReference type="Proteomes" id="UP000317835">
    <property type="component" value="Chromosome"/>
</dbReference>
<proteinExistence type="predicted"/>
<evidence type="ECO:0000313" key="2">
    <source>
        <dbReference type="Proteomes" id="UP000317835"/>
    </source>
</evidence>